<dbReference type="KEGG" id="vg:36841892"/>
<dbReference type="RefSeq" id="YP_009481433.1">
    <property type="nucleotide sequence ID" value="NC_037665.1"/>
</dbReference>
<evidence type="ECO:0000313" key="1">
    <source>
        <dbReference type="EMBL" id="AVK77437.1"/>
    </source>
</evidence>
<gene>
    <name evidence="1" type="ORF">pmac_cds_749</name>
</gene>
<dbReference type="EMBL" id="MG011691">
    <property type="protein sequence ID" value="AVK77437.1"/>
    <property type="molecule type" value="Genomic_DNA"/>
</dbReference>
<reference evidence="1" key="1">
    <citation type="journal article" date="2018" name="Nat. Commun.">
        <title>Diversity and evolution of the emerging Pandoraviridae family.</title>
        <authorList>
            <person name="Legendre M."/>
            <person name="Fabre E."/>
            <person name="Poirot O."/>
            <person name="Jeudy S."/>
            <person name="Lartigue A."/>
            <person name="Alempic J.M."/>
            <person name="Beucher L."/>
            <person name="Philippe N."/>
            <person name="Bertaux L."/>
            <person name="Christo-Foroux E."/>
            <person name="Labadie K."/>
            <person name="Coute Y."/>
            <person name="Abergel C."/>
            <person name="Claverie J.M."/>
        </authorList>
    </citation>
    <scope>NUCLEOTIDE SEQUENCE [LARGE SCALE GENOMIC DNA]</scope>
    <source>
        <strain evidence="1">Macleodensis</strain>
    </source>
</reference>
<proteinExistence type="predicted"/>
<name>A0A2U7UG23_9VIRU</name>
<dbReference type="GeneID" id="36841892"/>
<accession>A0A2U7UG23</accession>
<dbReference type="Proteomes" id="UP000249758">
    <property type="component" value="Segment"/>
</dbReference>
<sequence length="271" mass="29219">MAAPAKHAAASVDDTSNAQPLTLGQLYAKLAALPPDAHVAPLCLDPCLVTVEDCGGARTTRSNPYCRQADRFQHAAAIIVRQHGSVGIDSTTASDVAQAIHPLLEKHANKPVITDQYGDITDVVVTHKLATPGKRTVMSEMMPRMSRSHESALDVAKMLVSVGRIDDALLHTTVEGLLPEGLCVELYRVGDRLYTARSLLARFPDLLMSQAREIFTQVARNEHVPAQGRGHFVLRVAPDDITEAVLDTAFGGKTPLVDRIRAMTLGIPARP</sequence>
<organism evidence="1">
    <name type="scientific">Pandoravirus macleodensis</name>
    <dbReference type="NCBI Taxonomy" id="2107707"/>
    <lineage>
        <taxon>Viruses</taxon>
        <taxon>Pandoravirus</taxon>
    </lineage>
</organism>
<protein>
    <submittedName>
        <fullName evidence="1">Uncharacterized protein</fullName>
    </submittedName>
</protein>